<dbReference type="Proteomes" id="UP000499080">
    <property type="component" value="Unassembled WGS sequence"/>
</dbReference>
<reference evidence="2 3" key="1">
    <citation type="journal article" date="2019" name="Sci. Rep.">
        <title>Orb-weaving spider Araneus ventricosus genome elucidates the spidroin gene catalogue.</title>
        <authorList>
            <person name="Kono N."/>
            <person name="Nakamura H."/>
            <person name="Ohtoshi R."/>
            <person name="Moran D.A.P."/>
            <person name="Shinohara A."/>
            <person name="Yoshida Y."/>
            <person name="Fujiwara M."/>
            <person name="Mori M."/>
            <person name="Tomita M."/>
            <person name="Arakawa K."/>
        </authorList>
    </citation>
    <scope>NUCLEOTIDE SEQUENCE [LARGE SCALE GENOMIC DNA]</scope>
</reference>
<protein>
    <submittedName>
        <fullName evidence="2">Uncharacterized protein</fullName>
    </submittedName>
</protein>
<evidence type="ECO:0000313" key="2">
    <source>
        <dbReference type="EMBL" id="GBN85829.1"/>
    </source>
</evidence>
<dbReference type="AlphaFoldDB" id="A0A4Y2SEX8"/>
<sequence length="88" mass="9806">MPSTRATAKRSKEKEQKQQHVSATEIILMTSFTVAESCMLQKVFEISTRSSHTGFTAAPHGIPNVLNYSWCVSRLPASYRDANDGVFK</sequence>
<gene>
    <name evidence="2" type="ORF">AVEN_160667_1</name>
</gene>
<proteinExistence type="predicted"/>
<organism evidence="2 3">
    <name type="scientific">Araneus ventricosus</name>
    <name type="common">Orbweaver spider</name>
    <name type="synonym">Epeira ventricosa</name>
    <dbReference type="NCBI Taxonomy" id="182803"/>
    <lineage>
        <taxon>Eukaryota</taxon>
        <taxon>Metazoa</taxon>
        <taxon>Ecdysozoa</taxon>
        <taxon>Arthropoda</taxon>
        <taxon>Chelicerata</taxon>
        <taxon>Arachnida</taxon>
        <taxon>Araneae</taxon>
        <taxon>Araneomorphae</taxon>
        <taxon>Entelegynae</taxon>
        <taxon>Araneoidea</taxon>
        <taxon>Araneidae</taxon>
        <taxon>Araneus</taxon>
    </lineage>
</organism>
<name>A0A4Y2SEX8_ARAVE</name>
<comment type="caution">
    <text evidence="2">The sequence shown here is derived from an EMBL/GenBank/DDBJ whole genome shotgun (WGS) entry which is preliminary data.</text>
</comment>
<keyword evidence="3" id="KW-1185">Reference proteome</keyword>
<feature type="region of interest" description="Disordered" evidence="1">
    <location>
        <begin position="1"/>
        <end position="21"/>
    </location>
</feature>
<accession>A0A4Y2SEX8</accession>
<dbReference type="EMBL" id="BGPR01020978">
    <property type="protein sequence ID" value="GBN85829.1"/>
    <property type="molecule type" value="Genomic_DNA"/>
</dbReference>
<evidence type="ECO:0000256" key="1">
    <source>
        <dbReference type="SAM" id="MobiDB-lite"/>
    </source>
</evidence>
<evidence type="ECO:0000313" key="3">
    <source>
        <dbReference type="Proteomes" id="UP000499080"/>
    </source>
</evidence>